<evidence type="ECO:0000313" key="1">
    <source>
        <dbReference type="EMBL" id="MUO40715.1"/>
    </source>
</evidence>
<protein>
    <submittedName>
        <fullName evidence="2">Uncharacterized protein</fullName>
    </submittedName>
</protein>
<dbReference type="Proteomes" id="UP000179536">
    <property type="component" value="Unassembled WGS sequence"/>
</dbReference>
<evidence type="ECO:0000313" key="3">
    <source>
        <dbReference type="Proteomes" id="UP000179454"/>
    </source>
</evidence>
<evidence type="ECO:0000313" key="2">
    <source>
        <dbReference type="EMBL" id="MUP12746.1"/>
    </source>
</evidence>
<dbReference type="AlphaFoldDB" id="A0ABD6HE57"/>
<sequence>MGAQCGGGGLKIAEAELLFQCGDKMSAARIRILAYPETSVGNSIFVRTWRERTSRIFPVLIWGNMICSAFIFQGKRSAYAKKYIPFNGMNGAAREI</sequence>
<name>A0ABD6HE57_AGRVI</name>
<gene>
    <name evidence="2" type="ORF">BBK91_023060</name>
    <name evidence="1" type="ORF">BBL17_002720</name>
</gene>
<organism evidence="2 4">
    <name type="scientific">Agrobacterium vitis</name>
    <name type="common">Rhizobium vitis</name>
    <dbReference type="NCBI Taxonomy" id="373"/>
    <lineage>
        <taxon>Bacteria</taxon>
        <taxon>Pseudomonadati</taxon>
        <taxon>Pseudomonadota</taxon>
        <taxon>Alphaproteobacteria</taxon>
        <taxon>Hyphomicrobiales</taxon>
        <taxon>Rhizobiaceae</taxon>
        <taxon>Rhizobium/Agrobacterium group</taxon>
        <taxon>Agrobacterium</taxon>
    </lineage>
</organism>
<accession>A0ABD6HE57</accession>
<evidence type="ECO:0000313" key="4">
    <source>
        <dbReference type="Proteomes" id="UP000179536"/>
    </source>
</evidence>
<dbReference type="RefSeq" id="WP_080516948.1">
    <property type="nucleotide sequence ID" value="NZ_MBFA02000020.1"/>
</dbReference>
<reference evidence="3 4" key="1">
    <citation type="submission" date="2019-11" db="EMBL/GenBank/DDBJ databases">
        <title>Whole-genome sequencing of Allorhizobium vitis.</title>
        <authorList>
            <person name="Gan H.M."/>
            <person name="Savka M.A."/>
        </authorList>
    </citation>
    <scope>NUCLEOTIDE SEQUENCE [LARGE SCALE GENOMIC DNA]</scope>
    <source>
        <strain evidence="2 4">RF2/1</strain>
        <strain evidence="1 3">T1/7</strain>
    </source>
</reference>
<comment type="caution">
    <text evidence="2">The sequence shown here is derived from an EMBL/GenBank/DDBJ whole genome shotgun (WGS) entry which is preliminary data.</text>
</comment>
<keyword evidence="3" id="KW-1185">Reference proteome</keyword>
<dbReference type="EMBL" id="MBFE02000002">
    <property type="protein sequence ID" value="MUO40715.1"/>
    <property type="molecule type" value="Genomic_DNA"/>
</dbReference>
<proteinExistence type="predicted"/>
<dbReference type="Proteomes" id="UP000179454">
    <property type="component" value="Unassembled WGS sequence"/>
</dbReference>
<dbReference type="EMBL" id="MBFA02000020">
    <property type="protein sequence ID" value="MUP12746.1"/>
    <property type="molecule type" value="Genomic_DNA"/>
</dbReference>